<protein>
    <submittedName>
        <fullName evidence="1">Uncharacterized protein</fullName>
    </submittedName>
</protein>
<name>A0A379E5E3_9BACT</name>
<dbReference type="Proteomes" id="UP000255469">
    <property type="component" value="Unassembled WGS sequence"/>
</dbReference>
<accession>A0A379E5E3</accession>
<proteinExistence type="predicted"/>
<organism evidence="1 2">
    <name type="scientific">Prevotella denticola</name>
    <dbReference type="NCBI Taxonomy" id="28129"/>
    <lineage>
        <taxon>Bacteria</taxon>
        <taxon>Pseudomonadati</taxon>
        <taxon>Bacteroidota</taxon>
        <taxon>Bacteroidia</taxon>
        <taxon>Bacteroidales</taxon>
        <taxon>Prevotellaceae</taxon>
        <taxon>Prevotella</taxon>
    </lineage>
</organism>
<evidence type="ECO:0000313" key="1">
    <source>
        <dbReference type="EMBL" id="SUB87905.1"/>
    </source>
</evidence>
<evidence type="ECO:0000313" key="2">
    <source>
        <dbReference type="Proteomes" id="UP000255469"/>
    </source>
</evidence>
<reference evidence="1 2" key="1">
    <citation type="submission" date="2018-06" db="EMBL/GenBank/DDBJ databases">
        <authorList>
            <consortium name="Pathogen Informatics"/>
            <person name="Doyle S."/>
        </authorList>
    </citation>
    <scope>NUCLEOTIDE SEQUENCE [LARGE SCALE GENOMIC DNA]</scope>
    <source>
        <strain evidence="1 2">NCTC13067</strain>
    </source>
</reference>
<dbReference type="AlphaFoldDB" id="A0A379E5E3"/>
<sequence length="128" mass="13817">MKCRNAGDCPIIHIKFPGSPALPPHGMKVMSEARKMMTSSQLCHPPGAVTAFLGTDLTTKRCSRPIGNRIPNGRESCSQGLGILFPVLGNPIPGRLCISVSVRPFRPVGFCPGNSTDLSRFHKDIILH</sequence>
<gene>
    <name evidence="1" type="ORF">NCTC13067_01586</name>
</gene>
<dbReference type="EMBL" id="UGTM01000001">
    <property type="protein sequence ID" value="SUB87905.1"/>
    <property type="molecule type" value="Genomic_DNA"/>
</dbReference>